<gene>
    <name evidence="2" type="ORF">Cph01nite_07310</name>
</gene>
<protein>
    <recommendedName>
        <fullName evidence="4">Adhesin domain-containing protein</fullName>
    </recommendedName>
</protein>
<dbReference type="RefSeq" id="WP_203671239.1">
    <property type="nucleotide sequence ID" value="NZ_BONP01000003.1"/>
</dbReference>
<accession>A0ABQ4DI08</accession>
<dbReference type="EMBL" id="BONP01000003">
    <property type="protein sequence ID" value="GIG38969.1"/>
    <property type="molecule type" value="Genomic_DNA"/>
</dbReference>
<organism evidence="2 3">
    <name type="scientific">Cellulomonas phragmiteti</name>
    <dbReference type="NCBI Taxonomy" id="478780"/>
    <lineage>
        <taxon>Bacteria</taxon>
        <taxon>Bacillati</taxon>
        <taxon>Actinomycetota</taxon>
        <taxon>Actinomycetes</taxon>
        <taxon>Micrococcales</taxon>
        <taxon>Cellulomonadaceae</taxon>
        <taxon>Cellulomonas</taxon>
    </lineage>
</organism>
<feature type="transmembrane region" description="Helical" evidence="1">
    <location>
        <begin position="24"/>
        <end position="44"/>
    </location>
</feature>
<evidence type="ECO:0000256" key="1">
    <source>
        <dbReference type="SAM" id="Phobius"/>
    </source>
</evidence>
<keyword evidence="3" id="KW-1185">Reference proteome</keyword>
<reference evidence="2 3" key="1">
    <citation type="submission" date="2021-01" db="EMBL/GenBank/DDBJ databases">
        <title>Whole genome shotgun sequence of Cellulomonas phragmiteti NBRC 110785.</title>
        <authorList>
            <person name="Komaki H."/>
            <person name="Tamura T."/>
        </authorList>
    </citation>
    <scope>NUCLEOTIDE SEQUENCE [LARGE SCALE GENOMIC DNA]</scope>
    <source>
        <strain evidence="2 3">NBRC 110785</strain>
    </source>
</reference>
<evidence type="ECO:0008006" key="4">
    <source>
        <dbReference type="Google" id="ProtNLM"/>
    </source>
</evidence>
<sequence length="249" mass="24319">MDERAGGRGGVGTTDGDRQRRTGWFVVAGGVLLALVVALAVRPWDDGSAGPSQDAAVQVPRGSAAAATLVLDARAGDVRVAAGAAAGDLLDARGAGADASADHDGTGDEHEVRVTGTSATVRLAGDVAWTLLLTVGADDVTLDLGELDVRAVEVAGGAGAVVLSLPAAADTPRATVSAGVDTLAVRLVDGDAARVLVESGAGSATVDGTRTDGLGAGSEVTTDGLEVGGDHWEVVVAGGAGSITVDRAP</sequence>
<dbReference type="Proteomes" id="UP000614741">
    <property type="component" value="Unassembled WGS sequence"/>
</dbReference>
<evidence type="ECO:0000313" key="2">
    <source>
        <dbReference type="EMBL" id="GIG38969.1"/>
    </source>
</evidence>
<evidence type="ECO:0000313" key="3">
    <source>
        <dbReference type="Proteomes" id="UP000614741"/>
    </source>
</evidence>
<keyword evidence="1" id="KW-1133">Transmembrane helix</keyword>
<name>A0ABQ4DI08_9CELL</name>
<proteinExistence type="predicted"/>
<keyword evidence="1" id="KW-0472">Membrane</keyword>
<comment type="caution">
    <text evidence="2">The sequence shown here is derived from an EMBL/GenBank/DDBJ whole genome shotgun (WGS) entry which is preliminary data.</text>
</comment>
<keyword evidence="1" id="KW-0812">Transmembrane</keyword>